<evidence type="ECO:0000313" key="4">
    <source>
        <dbReference type="EMBL" id="SVD43748.1"/>
    </source>
</evidence>
<dbReference type="AlphaFoldDB" id="A0A382VCV2"/>
<feature type="non-terminal residue" evidence="4">
    <location>
        <position position="286"/>
    </location>
</feature>
<protein>
    <recommendedName>
        <fullName evidence="3">POTRA domain-containing protein</fullName>
    </recommendedName>
</protein>
<accession>A0A382VCV2</accession>
<feature type="domain" description="POTRA" evidence="3">
    <location>
        <begin position="170"/>
        <end position="258"/>
    </location>
</feature>
<dbReference type="PROSITE" id="PS51779">
    <property type="entry name" value="POTRA"/>
    <property type="match status" value="3"/>
</dbReference>
<dbReference type="InterPro" id="IPR034746">
    <property type="entry name" value="POTRA"/>
</dbReference>
<gene>
    <name evidence="4" type="ORF">METZ01_LOCUS396602</name>
</gene>
<dbReference type="EMBL" id="UINC01150609">
    <property type="protein sequence ID" value="SVD43748.1"/>
    <property type="molecule type" value="Genomic_DNA"/>
</dbReference>
<dbReference type="Pfam" id="PF07244">
    <property type="entry name" value="POTRA"/>
    <property type="match status" value="3"/>
</dbReference>
<reference evidence="4" key="1">
    <citation type="submission" date="2018-05" db="EMBL/GenBank/DDBJ databases">
        <authorList>
            <person name="Lanie J.A."/>
            <person name="Ng W.-L."/>
            <person name="Kazmierczak K.M."/>
            <person name="Andrzejewski T.M."/>
            <person name="Davidsen T.M."/>
            <person name="Wayne K.J."/>
            <person name="Tettelin H."/>
            <person name="Glass J.I."/>
            <person name="Rusch D."/>
            <person name="Podicherti R."/>
            <person name="Tsui H.-C.T."/>
            <person name="Winkler M.E."/>
        </authorList>
    </citation>
    <scope>NUCLEOTIDE SEQUENCE</scope>
</reference>
<feature type="domain" description="POTRA" evidence="3">
    <location>
        <begin position="87"/>
        <end position="167"/>
    </location>
</feature>
<dbReference type="Gene3D" id="3.10.20.310">
    <property type="entry name" value="membrane protein fhac"/>
    <property type="match status" value="3"/>
</dbReference>
<comment type="subcellular location">
    <subcellularLocation>
        <location evidence="1">Membrane</location>
    </subcellularLocation>
</comment>
<feature type="non-terminal residue" evidence="4">
    <location>
        <position position="1"/>
    </location>
</feature>
<organism evidence="4">
    <name type="scientific">marine metagenome</name>
    <dbReference type="NCBI Taxonomy" id="408172"/>
    <lineage>
        <taxon>unclassified sequences</taxon>
        <taxon>metagenomes</taxon>
        <taxon>ecological metagenomes</taxon>
    </lineage>
</organism>
<feature type="domain" description="POTRA" evidence="3">
    <location>
        <begin position="19"/>
        <end position="86"/>
    </location>
</feature>
<name>A0A382VCV2_9ZZZZ</name>
<evidence type="ECO:0000256" key="2">
    <source>
        <dbReference type="ARBA" id="ARBA00023136"/>
    </source>
</evidence>
<evidence type="ECO:0000259" key="3">
    <source>
        <dbReference type="PROSITE" id="PS51779"/>
    </source>
</evidence>
<proteinExistence type="predicted"/>
<evidence type="ECO:0000256" key="1">
    <source>
        <dbReference type="ARBA" id="ARBA00004370"/>
    </source>
</evidence>
<dbReference type="InterPro" id="IPR010827">
    <property type="entry name" value="BamA/TamA_POTRA"/>
</dbReference>
<sequence>SGSVLALFLAFQSWALEPFVVTDIRVEGIQRIEPGTVFNYLPIKVGDRIDDKISRESIQILFATGFFNDVELKQDGQVLVVVVTERPSIASIEYSGNKDVRDDAIDEALTSTGLTEGQIFNQPLLERLVQRIREQYFSRGRYSATVIPTVTPLERNRVAVKLQIDEGRVAKIRKLRIVGNESFDDGELLDLLELGEDSWLGFLSSKNKYSKEKLNASLETIRSHYLDRGYMTFEIASTDVTISQNKQDIFLAINIVEGDLYRIGQVDLEDTRGILEDGLFERVSPQ</sequence>
<dbReference type="GO" id="GO:0019867">
    <property type="term" value="C:outer membrane"/>
    <property type="evidence" value="ECO:0007669"/>
    <property type="project" value="InterPro"/>
</dbReference>
<keyword evidence="2" id="KW-0472">Membrane</keyword>